<accession>A0AAV2DM26</accession>
<reference evidence="1 2" key="1">
    <citation type="submission" date="2024-04" db="EMBL/GenBank/DDBJ databases">
        <authorList>
            <person name="Fracassetti M."/>
        </authorList>
    </citation>
    <scope>NUCLEOTIDE SEQUENCE [LARGE SCALE GENOMIC DNA]</scope>
</reference>
<proteinExistence type="predicted"/>
<organism evidence="1 2">
    <name type="scientific">Linum trigynum</name>
    <dbReference type="NCBI Taxonomy" id="586398"/>
    <lineage>
        <taxon>Eukaryota</taxon>
        <taxon>Viridiplantae</taxon>
        <taxon>Streptophyta</taxon>
        <taxon>Embryophyta</taxon>
        <taxon>Tracheophyta</taxon>
        <taxon>Spermatophyta</taxon>
        <taxon>Magnoliopsida</taxon>
        <taxon>eudicotyledons</taxon>
        <taxon>Gunneridae</taxon>
        <taxon>Pentapetalae</taxon>
        <taxon>rosids</taxon>
        <taxon>fabids</taxon>
        <taxon>Malpighiales</taxon>
        <taxon>Linaceae</taxon>
        <taxon>Linum</taxon>
    </lineage>
</organism>
<sequence>MTRGRPDPKGAWDCNLCGGTESDVRRITTKVATAGNVLRDQDVGPCASVSRTGVRMSGRMAAVRYNAFNVVMM</sequence>
<evidence type="ECO:0000313" key="2">
    <source>
        <dbReference type="Proteomes" id="UP001497516"/>
    </source>
</evidence>
<dbReference type="AlphaFoldDB" id="A0AAV2DM26"/>
<evidence type="ECO:0000313" key="1">
    <source>
        <dbReference type="EMBL" id="CAL1374946.1"/>
    </source>
</evidence>
<dbReference type="EMBL" id="OZ034816">
    <property type="protein sequence ID" value="CAL1374946.1"/>
    <property type="molecule type" value="Genomic_DNA"/>
</dbReference>
<protein>
    <submittedName>
        <fullName evidence="1">Uncharacterized protein</fullName>
    </submittedName>
</protein>
<keyword evidence="2" id="KW-1185">Reference proteome</keyword>
<name>A0AAV2DM26_9ROSI</name>
<dbReference type="Proteomes" id="UP001497516">
    <property type="component" value="Chromosome 3"/>
</dbReference>
<gene>
    <name evidence="1" type="ORF">LTRI10_LOCUS16779</name>
</gene>